<evidence type="ECO:0000256" key="4">
    <source>
        <dbReference type="ARBA" id="ARBA00022833"/>
    </source>
</evidence>
<accession>A0ABS2RNZ5</accession>
<evidence type="ECO:0000256" key="2">
    <source>
        <dbReference type="ARBA" id="ARBA00022723"/>
    </source>
</evidence>
<evidence type="ECO:0000313" key="6">
    <source>
        <dbReference type="EMBL" id="MBM7800728.1"/>
    </source>
</evidence>
<dbReference type="Gene3D" id="3.40.390.10">
    <property type="entry name" value="Collagenase (Catalytic Domain)"/>
    <property type="match status" value="1"/>
</dbReference>
<sequence length="164" mass="17776">MGSEQFTADDETILSFAVNYTRAIYGSVGIAINRVEDYFISNEQAGGYAVIDQDSEAEFLTSQWTVPNNAIDVFVVKLYVGGTAGLSPVKGTCNKDLPFPTMTGVVIELVDVLTNQVLAHEVGHYLGLDHETDTTNLMYKDVPNGGLLTFLQGIAMSTHCFIEG</sequence>
<evidence type="ECO:0000256" key="1">
    <source>
        <dbReference type="ARBA" id="ARBA00022670"/>
    </source>
</evidence>
<dbReference type="Proteomes" id="UP000704762">
    <property type="component" value="Unassembled WGS sequence"/>
</dbReference>
<keyword evidence="1" id="KW-0645">Protease</keyword>
<dbReference type="RefSeq" id="WP_204920074.1">
    <property type="nucleotide sequence ID" value="NZ_BAAAQP010000003.1"/>
</dbReference>
<evidence type="ECO:0000259" key="5">
    <source>
        <dbReference type="Pfam" id="PF00413"/>
    </source>
</evidence>
<name>A0ABS2RNZ5_9ACTN</name>
<gene>
    <name evidence="6" type="ORF">JOE57_003649</name>
</gene>
<organism evidence="6 7">
    <name type="scientific">Microlunatus panaciterrae</name>
    <dbReference type="NCBI Taxonomy" id="400768"/>
    <lineage>
        <taxon>Bacteria</taxon>
        <taxon>Bacillati</taxon>
        <taxon>Actinomycetota</taxon>
        <taxon>Actinomycetes</taxon>
        <taxon>Propionibacteriales</taxon>
        <taxon>Propionibacteriaceae</taxon>
        <taxon>Microlunatus</taxon>
    </lineage>
</organism>
<proteinExistence type="predicted"/>
<dbReference type="Pfam" id="PF00413">
    <property type="entry name" value="Peptidase_M10"/>
    <property type="match status" value="1"/>
</dbReference>
<evidence type="ECO:0000256" key="3">
    <source>
        <dbReference type="ARBA" id="ARBA00022801"/>
    </source>
</evidence>
<keyword evidence="4" id="KW-0862">Zinc</keyword>
<keyword evidence="2" id="KW-0479">Metal-binding</keyword>
<dbReference type="InterPro" id="IPR001818">
    <property type="entry name" value="Pept_M10_metallopeptidase"/>
</dbReference>
<evidence type="ECO:0000313" key="7">
    <source>
        <dbReference type="Proteomes" id="UP000704762"/>
    </source>
</evidence>
<keyword evidence="3" id="KW-0378">Hydrolase</keyword>
<feature type="domain" description="Peptidase M10 metallopeptidase" evidence="5">
    <location>
        <begin position="63"/>
        <end position="140"/>
    </location>
</feature>
<reference evidence="6 7" key="1">
    <citation type="submission" date="2021-01" db="EMBL/GenBank/DDBJ databases">
        <title>Sequencing the genomes of 1000 actinobacteria strains.</title>
        <authorList>
            <person name="Klenk H.-P."/>
        </authorList>
    </citation>
    <scope>NUCLEOTIDE SEQUENCE [LARGE SCALE GENOMIC DNA]</scope>
    <source>
        <strain evidence="6 7">DSM 18662</strain>
    </source>
</reference>
<dbReference type="InterPro" id="IPR024079">
    <property type="entry name" value="MetalloPept_cat_dom_sf"/>
</dbReference>
<keyword evidence="7" id="KW-1185">Reference proteome</keyword>
<dbReference type="SUPFAM" id="SSF55486">
    <property type="entry name" value="Metalloproteases ('zincins'), catalytic domain"/>
    <property type="match status" value="1"/>
</dbReference>
<dbReference type="EMBL" id="JAFBCF010000001">
    <property type="protein sequence ID" value="MBM7800728.1"/>
    <property type="molecule type" value="Genomic_DNA"/>
</dbReference>
<comment type="caution">
    <text evidence="6">The sequence shown here is derived from an EMBL/GenBank/DDBJ whole genome shotgun (WGS) entry which is preliminary data.</text>
</comment>
<protein>
    <recommendedName>
        <fullName evidence="5">Peptidase M10 metallopeptidase domain-containing protein</fullName>
    </recommendedName>
</protein>